<evidence type="ECO:0000313" key="2">
    <source>
        <dbReference type="EMBL" id="PWA98555.1"/>
    </source>
</evidence>
<keyword evidence="3" id="KW-1185">Reference proteome</keyword>
<feature type="compositionally biased region" description="Basic residues" evidence="1">
    <location>
        <begin position="1"/>
        <end position="26"/>
    </location>
</feature>
<gene>
    <name evidence="2" type="ORF">CTI12_AA017280</name>
</gene>
<reference evidence="2 3" key="1">
    <citation type="journal article" date="2018" name="Mol. Plant">
        <title>The genome of Artemisia annua provides insight into the evolution of Asteraceae family and artemisinin biosynthesis.</title>
        <authorList>
            <person name="Shen Q."/>
            <person name="Zhang L."/>
            <person name="Liao Z."/>
            <person name="Wang S."/>
            <person name="Yan T."/>
            <person name="Shi P."/>
            <person name="Liu M."/>
            <person name="Fu X."/>
            <person name="Pan Q."/>
            <person name="Wang Y."/>
            <person name="Lv Z."/>
            <person name="Lu X."/>
            <person name="Zhang F."/>
            <person name="Jiang W."/>
            <person name="Ma Y."/>
            <person name="Chen M."/>
            <person name="Hao X."/>
            <person name="Li L."/>
            <person name="Tang Y."/>
            <person name="Lv G."/>
            <person name="Zhou Y."/>
            <person name="Sun X."/>
            <person name="Brodelius P.E."/>
            <person name="Rose J.K.C."/>
            <person name="Tang K."/>
        </authorList>
    </citation>
    <scope>NUCLEOTIDE SEQUENCE [LARGE SCALE GENOMIC DNA]</scope>
    <source>
        <strain evidence="3">cv. Huhao1</strain>
        <tissue evidence="2">Leaf</tissue>
    </source>
</reference>
<dbReference type="AlphaFoldDB" id="A0A2U1QKP5"/>
<accession>A0A2U1QKP5</accession>
<dbReference type="EMBL" id="PKPP01000061">
    <property type="protein sequence ID" value="PWA98555.1"/>
    <property type="molecule type" value="Genomic_DNA"/>
</dbReference>
<evidence type="ECO:0000256" key="1">
    <source>
        <dbReference type="SAM" id="MobiDB-lite"/>
    </source>
</evidence>
<comment type="caution">
    <text evidence="2">The sequence shown here is derived from an EMBL/GenBank/DDBJ whole genome shotgun (WGS) entry which is preliminary data.</text>
</comment>
<sequence>MSGNKKRSRGYSTNKKSKKKRVHGKSSSRGEEGQEEELDINVLLQWFDDQRKKKAAKKAKILLAKDEKEFSRSKALVAHEEDDSTDVSLDGLDYEEAHLAFDWEKYPKLDD</sequence>
<protein>
    <submittedName>
        <fullName evidence="2">Uncharacterized protein</fullName>
    </submittedName>
</protein>
<evidence type="ECO:0000313" key="3">
    <source>
        <dbReference type="Proteomes" id="UP000245207"/>
    </source>
</evidence>
<proteinExistence type="predicted"/>
<name>A0A2U1QKP5_ARTAN</name>
<organism evidence="2 3">
    <name type="scientific">Artemisia annua</name>
    <name type="common">Sweet wormwood</name>
    <dbReference type="NCBI Taxonomy" id="35608"/>
    <lineage>
        <taxon>Eukaryota</taxon>
        <taxon>Viridiplantae</taxon>
        <taxon>Streptophyta</taxon>
        <taxon>Embryophyta</taxon>
        <taxon>Tracheophyta</taxon>
        <taxon>Spermatophyta</taxon>
        <taxon>Magnoliopsida</taxon>
        <taxon>eudicotyledons</taxon>
        <taxon>Gunneridae</taxon>
        <taxon>Pentapetalae</taxon>
        <taxon>asterids</taxon>
        <taxon>campanulids</taxon>
        <taxon>Asterales</taxon>
        <taxon>Asteraceae</taxon>
        <taxon>Asteroideae</taxon>
        <taxon>Anthemideae</taxon>
        <taxon>Artemisiinae</taxon>
        <taxon>Artemisia</taxon>
    </lineage>
</organism>
<feature type="region of interest" description="Disordered" evidence="1">
    <location>
        <begin position="1"/>
        <end position="36"/>
    </location>
</feature>
<dbReference type="Proteomes" id="UP000245207">
    <property type="component" value="Unassembled WGS sequence"/>
</dbReference>